<proteinExistence type="predicted"/>
<comment type="caution">
    <text evidence="1">The sequence shown here is derived from an EMBL/GenBank/DDBJ whole genome shotgun (WGS) entry which is preliminary data.</text>
</comment>
<sequence length="72" mass="8356">MAEAKKSVLQQTLAPKTMKSIPAPSRALHIRITLYPLDQLEHSYLRQGAYHYHQLSLTLSTPHRSFASYWIY</sequence>
<reference evidence="1 2" key="1">
    <citation type="journal article" date="2016" name="Nat. Commun.">
        <title>Extremotolerant tardigrade genome and improved radiotolerance of human cultured cells by tardigrade-unique protein.</title>
        <authorList>
            <person name="Hashimoto T."/>
            <person name="Horikawa D.D."/>
            <person name="Saito Y."/>
            <person name="Kuwahara H."/>
            <person name="Kozuka-Hata H."/>
            <person name="Shin-I T."/>
            <person name="Minakuchi Y."/>
            <person name="Ohishi K."/>
            <person name="Motoyama A."/>
            <person name="Aizu T."/>
            <person name="Enomoto A."/>
            <person name="Kondo K."/>
            <person name="Tanaka S."/>
            <person name="Hara Y."/>
            <person name="Koshikawa S."/>
            <person name="Sagara H."/>
            <person name="Miura T."/>
            <person name="Yokobori S."/>
            <person name="Miyagawa K."/>
            <person name="Suzuki Y."/>
            <person name="Kubo T."/>
            <person name="Oyama M."/>
            <person name="Kohara Y."/>
            <person name="Fujiyama A."/>
            <person name="Arakawa K."/>
            <person name="Katayama T."/>
            <person name="Toyoda A."/>
            <person name="Kunieda T."/>
        </authorList>
    </citation>
    <scope>NUCLEOTIDE SEQUENCE [LARGE SCALE GENOMIC DNA]</scope>
    <source>
        <strain evidence="1 2">YOKOZUNA-1</strain>
    </source>
</reference>
<dbReference type="AlphaFoldDB" id="A0A1D1W5N1"/>
<accession>A0A1D1W5N1</accession>
<dbReference type="EMBL" id="BDGG01000018">
    <property type="protein sequence ID" value="GAV08596.1"/>
    <property type="molecule type" value="Genomic_DNA"/>
</dbReference>
<gene>
    <name evidence="1" type="primary">RvY_18261-1</name>
    <name evidence="1" type="synonym">RvY_18261.1</name>
    <name evidence="1" type="ORF">RvY_18261</name>
</gene>
<evidence type="ECO:0000313" key="1">
    <source>
        <dbReference type="EMBL" id="GAV08596.1"/>
    </source>
</evidence>
<evidence type="ECO:0000313" key="2">
    <source>
        <dbReference type="Proteomes" id="UP000186922"/>
    </source>
</evidence>
<name>A0A1D1W5N1_RAMVA</name>
<protein>
    <submittedName>
        <fullName evidence="1">Uncharacterized protein</fullName>
    </submittedName>
</protein>
<organism evidence="1 2">
    <name type="scientific">Ramazzottius varieornatus</name>
    <name type="common">Water bear</name>
    <name type="synonym">Tardigrade</name>
    <dbReference type="NCBI Taxonomy" id="947166"/>
    <lineage>
        <taxon>Eukaryota</taxon>
        <taxon>Metazoa</taxon>
        <taxon>Ecdysozoa</taxon>
        <taxon>Tardigrada</taxon>
        <taxon>Eutardigrada</taxon>
        <taxon>Parachela</taxon>
        <taxon>Hypsibioidea</taxon>
        <taxon>Ramazzottiidae</taxon>
        <taxon>Ramazzottius</taxon>
    </lineage>
</organism>
<keyword evidence="2" id="KW-1185">Reference proteome</keyword>
<dbReference type="Proteomes" id="UP000186922">
    <property type="component" value="Unassembled WGS sequence"/>
</dbReference>